<accession>A0ABU8LS72</accession>
<sequence length="126" mass="13655">MNDSTRHVGPMHGDFLVHVQNGPNDETALVLSGRLDSVSAVTLREQVASLTFTESTQLTVDLRGVTFLDSAGLAALVQAHRLCGHVGAKVVFFAPDAADVWRIFDLTKFDEIFAFVAPPHAPEAKR</sequence>
<dbReference type="EMBL" id="JBBDGL010000001">
    <property type="protein sequence ID" value="MEJ1154495.1"/>
    <property type="molecule type" value="Genomic_DNA"/>
</dbReference>
<dbReference type="PANTHER" id="PTHR33495:SF2">
    <property type="entry name" value="ANTI-SIGMA FACTOR ANTAGONIST TM_1081-RELATED"/>
    <property type="match status" value="1"/>
</dbReference>
<gene>
    <name evidence="2" type="ORF">WDU96_02640</name>
</gene>
<dbReference type="CDD" id="cd07043">
    <property type="entry name" value="STAS_anti-anti-sigma_factors"/>
    <property type="match status" value="1"/>
</dbReference>
<evidence type="ECO:0000259" key="1">
    <source>
        <dbReference type="PROSITE" id="PS50801"/>
    </source>
</evidence>
<feature type="domain" description="STAS" evidence="1">
    <location>
        <begin position="29"/>
        <end position="126"/>
    </location>
</feature>
<dbReference type="Pfam" id="PF01740">
    <property type="entry name" value="STAS"/>
    <property type="match status" value="1"/>
</dbReference>
<comment type="caution">
    <text evidence="2">The sequence shown here is derived from an EMBL/GenBank/DDBJ whole genome shotgun (WGS) entry which is preliminary data.</text>
</comment>
<protein>
    <submittedName>
        <fullName evidence="2">STAS domain-containing protein</fullName>
    </submittedName>
</protein>
<organism evidence="2 3">
    <name type="scientific">Microbacterium marmarense</name>
    <dbReference type="NCBI Taxonomy" id="3122051"/>
    <lineage>
        <taxon>Bacteria</taxon>
        <taxon>Bacillati</taxon>
        <taxon>Actinomycetota</taxon>
        <taxon>Actinomycetes</taxon>
        <taxon>Micrococcales</taxon>
        <taxon>Microbacteriaceae</taxon>
        <taxon>Microbacterium</taxon>
    </lineage>
</organism>
<name>A0ABU8LS72_9MICO</name>
<keyword evidence="3" id="KW-1185">Reference proteome</keyword>
<dbReference type="InterPro" id="IPR036513">
    <property type="entry name" value="STAS_dom_sf"/>
</dbReference>
<evidence type="ECO:0000313" key="2">
    <source>
        <dbReference type="EMBL" id="MEJ1154495.1"/>
    </source>
</evidence>
<dbReference type="InterPro" id="IPR002645">
    <property type="entry name" value="STAS_dom"/>
</dbReference>
<dbReference type="SUPFAM" id="SSF52091">
    <property type="entry name" value="SpoIIaa-like"/>
    <property type="match status" value="1"/>
</dbReference>
<reference evidence="2 3" key="1">
    <citation type="submission" date="2024-02" db="EMBL/GenBank/DDBJ databases">
        <authorList>
            <person name="Saticioglu I.B."/>
        </authorList>
    </citation>
    <scope>NUCLEOTIDE SEQUENCE [LARGE SCALE GENOMIC DNA]</scope>
    <source>
        <strain evidence="2 3">Mu-86</strain>
    </source>
</reference>
<dbReference type="RefSeq" id="WP_337336931.1">
    <property type="nucleotide sequence ID" value="NZ_JBBDGL010000001.1"/>
</dbReference>
<dbReference type="Gene3D" id="3.30.750.24">
    <property type="entry name" value="STAS domain"/>
    <property type="match status" value="1"/>
</dbReference>
<dbReference type="Proteomes" id="UP001368654">
    <property type="component" value="Unassembled WGS sequence"/>
</dbReference>
<dbReference type="PROSITE" id="PS50801">
    <property type="entry name" value="STAS"/>
    <property type="match status" value="1"/>
</dbReference>
<proteinExistence type="predicted"/>
<dbReference type="PANTHER" id="PTHR33495">
    <property type="entry name" value="ANTI-SIGMA FACTOR ANTAGONIST TM_1081-RELATED-RELATED"/>
    <property type="match status" value="1"/>
</dbReference>
<evidence type="ECO:0000313" key="3">
    <source>
        <dbReference type="Proteomes" id="UP001368654"/>
    </source>
</evidence>